<dbReference type="AlphaFoldDB" id="A0ABD3T3N2"/>
<organism evidence="1 2">
    <name type="scientific">Penstemon smallii</name>
    <dbReference type="NCBI Taxonomy" id="265156"/>
    <lineage>
        <taxon>Eukaryota</taxon>
        <taxon>Viridiplantae</taxon>
        <taxon>Streptophyta</taxon>
        <taxon>Embryophyta</taxon>
        <taxon>Tracheophyta</taxon>
        <taxon>Spermatophyta</taxon>
        <taxon>Magnoliopsida</taxon>
        <taxon>eudicotyledons</taxon>
        <taxon>Gunneridae</taxon>
        <taxon>Pentapetalae</taxon>
        <taxon>asterids</taxon>
        <taxon>lamiids</taxon>
        <taxon>Lamiales</taxon>
        <taxon>Plantaginaceae</taxon>
        <taxon>Cheloneae</taxon>
        <taxon>Penstemon</taxon>
    </lineage>
</organism>
<dbReference type="EMBL" id="JBJXBP010000005">
    <property type="protein sequence ID" value="KAL3831058.1"/>
    <property type="molecule type" value="Genomic_DNA"/>
</dbReference>
<name>A0ABD3T3N2_9LAMI</name>
<keyword evidence="2" id="KW-1185">Reference proteome</keyword>
<evidence type="ECO:0000313" key="1">
    <source>
        <dbReference type="EMBL" id="KAL3831058.1"/>
    </source>
</evidence>
<evidence type="ECO:0008006" key="3">
    <source>
        <dbReference type="Google" id="ProtNLM"/>
    </source>
</evidence>
<dbReference type="Proteomes" id="UP001634393">
    <property type="component" value="Unassembled WGS sequence"/>
</dbReference>
<accession>A0ABD3T3N2</accession>
<protein>
    <recommendedName>
        <fullName evidence="3">AtpF</fullName>
    </recommendedName>
</protein>
<reference evidence="1 2" key="1">
    <citation type="submission" date="2024-12" db="EMBL/GenBank/DDBJ databases">
        <title>The unique morphological basis and parallel evolutionary history of personate flowers in Penstemon.</title>
        <authorList>
            <person name="Depatie T.H."/>
            <person name="Wessinger C.A."/>
        </authorList>
    </citation>
    <scope>NUCLEOTIDE SEQUENCE [LARGE SCALE GENOMIC DNA]</scope>
    <source>
        <strain evidence="1">WTNN_2</strain>
        <tissue evidence="1">Leaf</tissue>
    </source>
</reference>
<gene>
    <name evidence="1" type="ORF">ACJIZ3_019860</name>
</gene>
<comment type="caution">
    <text evidence="1">The sequence shown here is derived from an EMBL/GenBank/DDBJ whole genome shotgun (WGS) entry which is preliminary data.</text>
</comment>
<evidence type="ECO:0000313" key="2">
    <source>
        <dbReference type="Proteomes" id="UP001634393"/>
    </source>
</evidence>
<sequence length="34" mass="3910">MMNSFVFSMFWTGYGVLINNHNILCFDAGDFLFG</sequence>
<proteinExistence type="predicted"/>